<dbReference type="InterPro" id="IPR001460">
    <property type="entry name" value="PCN-bd_Tpept"/>
</dbReference>
<evidence type="ECO:0000313" key="2">
    <source>
        <dbReference type="EMBL" id="SUQ19997.1"/>
    </source>
</evidence>
<dbReference type="GO" id="GO:0005886">
    <property type="term" value="C:plasma membrane"/>
    <property type="evidence" value="ECO:0007669"/>
    <property type="project" value="TreeGrafter"/>
</dbReference>
<dbReference type="Pfam" id="PF21922">
    <property type="entry name" value="PBP_dimer_2"/>
    <property type="match status" value="1"/>
</dbReference>
<sequence>MNKFGADPLFILKSLVLCTIGVLILQTFDIQVLNRNVYQVKSKSMVTHTKNLYAERGSIMDRNGVVFAESIRDTSDNLGYSRLFLQGSLASQIVGKVGFDGIGNMGMEKIYNDNLRGDEGIRLSIQDVKKHEVYSRSKNVVEARSGLNLVLTIDRNMQEIVEKALKDGVAEFNAKSASAVVVDPVTGEILAMASYPTFDPNSKNQGVDRAAKNEIVSLSYEPGSTFKVITAAAALENNVVSPLKVFANEGKCWQWNPRSEKICDTHIYGDMDMSEAMVQSSNIVFAKIASEVGAVRMHKMARAFGIGERAFDNYAGEESGRLLTPAELTRDDRTLKTMGFGHAVSVTPIQMVMAYAAVANGGKLMRPQIVKEWRNSSGDVVKKVEPMELRRVISEKTAASIRKMLNRVVNSGTAKRVASQKLPDVLFGGKTGTAEKYNHITRSYDRNSQVASFIGLAPSEDTRYVCLVLVDDPQGKHVGGLTAGPIFRRIMEGIYFHPSLSPLAHNLKQVKLGSPCDKDFAGMPVTAAKDYAKKHKCPVRFEGKGLRVISERVDAGLVNGKTLLLGDAVASRMPNLQGLSLRDALEVMGNIRMNVEYTGKGRVVAQEPKAEEALQKGMTCKLTLKEKS</sequence>
<dbReference type="GO" id="GO:0071555">
    <property type="term" value="P:cell wall organization"/>
    <property type="evidence" value="ECO:0007669"/>
    <property type="project" value="TreeGrafter"/>
</dbReference>
<dbReference type="InterPro" id="IPR012338">
    <property type="entry name" value="Beta-lactam/transpept-like"/>
</dbReference>
<evidence type="ECO:0000259" key="1">
    <source>
        <dbReference type="PROSITE" id="PS51178"/>
    </source>
</evidence>
<dbReference type="Proteomes" id="UP000255423">
    <property type="component" value="Unassembled WGS sequence"/>
</dbReference>
<proteinExistence type="predicted"/>
<dbReference type="InterPro" id="IPR005543">
    <property type="entry name" value="PASTA_dom"/>
</dbReference>
<dbReference type="InterPro" id="IPR054120">
    <property type="entry name" value="PBPA_dimer"/>
</dbReference>
<dbReference type="Gene3D" id="3.40.710.10">
    <property type="entry name" value="DD-peptidase/beta-lactamase superfamily"/>
    <property type="match status" value="1"/>
</dbReference>
<dbReference type="AlphaFoldDB" id="A0A380RYF4"/>
<keyword evidence="2" id="KW-0132">Cell division</keyword>
<dbReference type="RefSeq" id="WP_088659647.1">
    <property type="nucleotide sequence ID" value="NZ_UHJL01000001.1"/>
</dbReference>
<evidence type="ECO:0000313" key="3">
    <source>
        <dbReference type="Proteomes" id="UP000255423"/>
    </source>
</evidence>
<dbReference type="EMBL" id="UHJL01000001">
    <property type="protein sequence ID" value="SUQ19997.1"/>
    <property type="molecule type" value="Genomic_DNA"/>
</dbReference>
<gene>
    <name evidence="2" type="ORF">SAMN05661053_1246</name>
</gene>
<dbReference type="PROSITE" id="PS51178">
    <property type="entry name" value="PASTA"/>
    <property type="match status" value="1"/>
</dbReference>
<protein>
    <submittedName>
        <fullName evidence="2">Cell division protein FtsI (Penicillin-binding protein 3)</fullName>
    </submittedName>
</protein>
<dbReference type="CDD" id="cd06575">
    <property type="entry name" value="PASTA_Pbp2x-like_2"/>
    <property type="match status" value="1"/>
</dbReference>
<reference evidence="2 3" key="1">
    <citation type="submission" date="2017-08" db="EMBL/GenBank/DDBJ databases">
        <authorList>
            <person name="de Groot N.N."/>
        </authorList>
    </citation>
    <scope>NUCLEOTIDE SEQUENCE [LARGE SCALE GENOMIC DNA]</scope>
    <source>
        <strain evidence="2 3">HM2</strain>
    </source>
</reference>
<dbReference type="Pfam" id="PF03793">
    <property type="entry name" value="PASTA"/>
    <property type="match status" value="1"/>
</dbReference>
<dbReference type="GO" id="GO:0051301">
    <property type="term" value="P:cell division"/>
    <property type="evidence" value="ECO:0007669"/>
    <property type="project" value="UniProtKB-KW"/>
</dbReference>
<feature type="domain" description="PASTA" evidence="1">
    <location>
        <begin position="567"/>
        <end position="626"/>
    </location>
</feature>
<keyword evidence="2" id="KW-0131">Cell cycle</keyword>
<dbReference type="SUPFAM" id="SSF56601">
    <property type="entry name" value="beta-lactamase/transpeptidase-like"/>
    <property type="match status" value="1"/>
</dbReference>
<accession>A0A380RYF4</accession>
<dbReference type="InterPro" id="IPR050515">
    <property type="entry name" value="Beta-lactam/transpept"/>
</dbReference>
<name>A0A380RYF4_FIBSU</name>
<dbReference type="SMART" id="SM00740">
    <property type="entry name" value="PASTA"/>
    <property type="match status" value="1"/>
</dbReference>
<organism evidence="2 3">
    <name type="scientific">Fibrobacter succinogenes</name>
    <name type="common">Bacteroides succinogenes</name>
    <dbReference type="NCBI Taxonomy" id="833"/>
    <lineage>
        <taxon>Bacteria</taxon>
        <taxon>Pseudomonadati</taxon>
        <taxon>Fibrobacterota</taxon>
        <taxon>Fibrobacteria</taxon>
        <taxon>Fibrobacterales</taxon>
        <taxon>Fibrobacteraceae</taxon>
        <taxon>Fibrobacter</taxon>
    </lineage>
</organism>
<dbReference type="SUPFAM" id="SSF54184">
    <property type="entry name" value="Penicillin-binding protein 2x (pbp-2x), c-terminal domain"/>
    <property type="match status" value="1"/>
</dbReference>
<dbReference type="Gene3D" id="3.90.1310.10">
    <property type="entry name" value="Penicillin-binding protein 2a (Domain 2)"/>
    <property type="match status" value="1"/>
</dbReference>
<dbReference type="Pfam" id="PF00905">
    <property type="entry name" value="Transpeptidase"/>
    <property type="match status" value="1"/>
</dbReference>
<dbReference type="PANTHER" id="PTHR30627">
    <property type="entry name" value="PEPTIDOGLYCAN D,D-TRANSPEPTIDASE"/>
    <property type="match status" value="1"/>
</dbReference>
<dbReference type="GO" id="GO:0008658">
    <property type="term" value="F:penicillin binding"/>
    <property type="evidence" value="ECO:0007669"/>
    <property type="project" value="InterPro"/>
</dbReference>